<evidence type="ECO:0000256" key="8">
    <source>
        <dbReference type="PROSITE-ProRule" id="PRU01193"/>
    </source>
</evidence>
<proteinExistence type="predicted"/>
<dbReference type="RefSeq" id="WP_016930510.1">
    <property type="nucleotide sequence ID" value="NZ_CAJCFW010000031.1"/>
</dbReference>
<sequence>MGTTLSLITFILLLVLTAFFVATEFAIVKVRETRIAQLSNAGEKKAIAAKKVVDHLDEYLAACQLGITITALGIGMVGESTFEFILHPLFSSIGIPEAWIHPFTIGGAFVIATFLHVVVGEMAPKTIAIQKAEYITLLFAKPIIFFYKLMYPFIWLLNGAARLILKMFNMKPAKESEVFHSEEELKQLIHDSHEGGEINDSELHHINQAFKFDNLVAKDIMIDEEHVKTLNLNTRFDDAIQQIKIDAFTRYPAVKDDQIVGFIHSKSLFNVEQPSKLETFVNPIINVKMNTPLKHILEMMKKRKVHIAAVYNDADFKGIITLENILEEIVGDIEDEYN</sequence>
<evidence type="ECO:0000256" key="5">
    <source>
        <dbReference type="ARBA" id="ARBA00022989"/>
    </source>
</evidence>
<dbReference type="PATRIC" id="fig|1283.480.peg.2579"/>
<keyword evidence="7" id="KW-0129">CBS domain</keyword>
<dbReference type="AlphaFoldDB" id="A0A023UFM0"/>
<keyword evidence="16" id="KW-1185">Reference proteome</keyword>
<dbReference type="Proteomes" id="UP001269271">
    <property type="component" value="Unassembled WGS sequence"/>
</dbReference>
<evidence type="ECO:0000256" key="6">
    <source>
        <dbReference type="ARBA" id="ARBA00023136"/>
    </source>
</evidence>
<dbReference type="Gene3D" id="3.10.580.10">
    <property type="entry name" value="CBS-domain"/>
    <property type="match status" value="1"/>
</dbReference>
<dbReference type="PANTHER" id="PTHR43099:SF2">
    <property type="entry name" value="UPF0053 PROTEIN YRKA"/>
    <property type="match status" value="1"/>
</dbReference>
<protein>
    <submittedName>
        <fullName evidence="13">Hemolysin family protein</fullName>
    </submittedName>
    <submittedName>
        <fullName evidence="14">HlyC/CorC family transporter</fullName>
    </submittedName>
    <submittedName>
        <fullName evidence="12">Putative hemolysin</fullName>
    </submittedName>
</protein>
<feature type="transmembrane region" description="Helical" evidence="9">
    <location>
        <begin position="6"/>
        <end position="28"/>
    </location>
</feature>
<dbReference type="KEGG" id="shh:ShL2_00085"/>
<evidence type="ECO:0000256" key="7">
    <source>
        <dbReference type="PROSITE-ProRule" id="PRU00703"/>
    </source>
</evidence>
<dbReference type="Pfam" id="PF01595">
    <property type="entry name" value="CNNM"/>
    <property type="match status" value="1"/>
</dbReference>
<accession>A0A023UFM0</accession>
<dbReference type="CDD" id="cd04590">
    <property type="entry name" value="CBS_pair_CorC_HlyC_assoc"/>
    <property type="match status" value="1"/>
</dbReference>
<dbReference type="Pfam" id="PF00571">
    <property type="entry name" value="CBS"/>
    <property type="match status" value="1"/>
</dbReference>
<dbReference type="InterPro" id="IPR046342">
    <property type="entry name" value="CBS_dom_sf"/>
</dbReference>
<feature type="domain" description="CNNM transmembrane" evidence="11">
    <location>
        <begin position="1"/>
        <end position="202"/>
    </location>
</feature>
<organism evidence="12">
    <name type="scientific">Staphylococcus haemolyticus</name>
    <dbReference type="NCBI Taxonomy" id="1283"/>
    <lineage>
        <taxon>Bacteria</taxon>
        <taxon>Bacillati</taxon>
        <taxon>Bacillota</taxon>
        <taxon>Bacilli</taxon>
        <taxon>Bacillales</taxon>
        <taxon>Staphylococcaceae</taxon>
        <taxon>Staphylococcus</taxon>
    </lineage>
</organism>
<dbReference type="InterPro" id="IPR044751">
    <property type="entry name" value="Ion_transp-like_CBS"/>
</dbReference>
<evidence type="ECO:0000259" key="11">
    <source>
        <dbReference type="PROSITE" id="PS51846"/>
    </source>
</evidence>
<dbReference type="InterPro" id="IPR051676">
    <property type="entry name" value="UPF0053_domain"/>
</dbReference>
<keyword evidence="4" id="KW-0677">Repeat</keyword>
<evidence type="ECO:0000313" key="14">
    <source>
        <dbReference type="EMBL" id="PPJ76088.1"/>
    </source>
</evidence>
<reference evidence="12" key="2">
    <citation type="journal article" date="2014" name="PLoS ONE">
        <title>Characterization of the staphylococcal cassette chromosome composite island of Staphylococcus haemolyticus SH32, a methicillin-resistant clinical isolate from China.</title>
        <authorList>
            <person name="Yu D."/>
            <person name="Pi B."/>
            <person name="Chen Y."/>
            <person name="Wang Y."/>
            <person name="Ruan Z."/>
            <person name="Otto M."/>
            <person name="Yu Y."/>
        </authorList>
    </citation>
    <scope>NUCLEOTIDE SEQUENCE</scope>
    <source>
        <strain evidence="12">SH32</strain>
    </source>
</reference>
<dbReference type="InterPro" id="IPR000644">
    <property type="entry name" value="CBS_dom"/>
</dbReference>
<name>A0A023UFM0_STAHA</name>
<reference evidence="14 15" key="3">
    <citation type="submission" date="2017-11" db="EMBL/GenBank/DDBJ databases">
        <authorList>
            <person name="Founou R.C."/>
            <person name="Founou L."/>
            <person name="Allam M."/>
            <person name="Ismail A."/>
            <person name="Essack S.Y."/>
        </authorList>
    </citation>
    <scope>NUCLEOTIDE SEQUENCE [LARGE SCALE GENOMIC DNA]</scope>
    <source>
        <strain evidence="14 15">G811N2B1</strain>
    </source>
</reference>
<evidence type="ECO:0000256" key="1">
    <source>
        <dbReference type="ARBA" id="ARBA00004651"/>
    </source>
</evidence>
<feature type="transmembrane region" description="Helical" evidence="9">
    <location>
        <begin position="98"/>
        <end position="122"/>
    </location>
</feature>
<dbReference type="EMBL" id="JAVSOO010000009">
    <property type="protein sequence ID" value="MDT4286357.1"/>
    <property type="molecule type" value="Genomic_DNA"/>
</dbReference>
<keyword evidence="6 8" id="KW-0472">Membrane</keyword>
<evidence type="ECO:0000256" key="9">
    <source>
        <dbReference type="SAM" id="Phobius"/>
    </source>
</evidence>
<keyword evidence="2" id="KW-1003">Cell membrane</keyword>
<evidence type="ECO:0000313" key="13">
    <source>
        <dbReference type="EMBL" id="MDT4286357.1"/>
    </source>
</evidence>
<evidence type="ECO:0000259" key="10">
    <source>
        <dbReference type="PROSITE" id="PS51371"/>
    </source>
</evidence>
<dbReference type="PROSITE" id="PS51371">
    <property type="entry name" value="CBS"/>
    <property type="match status" value="1"/>
</dbReference>
<evidence type="ECO:0000313" key="16">
    <source>
        <dbReference type="Proteomes" id="UP001269271"/>
    </source>
</evidence>
<dbReference type="SMART" id="SM00116">
    <property type="entry name" value="CBS"/>
    <property type="match status" value="2"/>
</dbReference>
<evidence type="ECO:0000256" key="4">
    <source>
        <dbReference type="ARBA" id="ARBA00022737"/>
    </source>
</evidence>
<dbReference type="EMBL" id="KF006347">
    <property type="protein sequence ID" value="AHX99867.1"/>
    <property type="molecule type" value="Genomic_DNA"/>
</dbReference>
<dbReference type="InterPro" id="IPR002550">
    <property type="entry name" value="CNNM"/>
</dbReference>
<dbReference type="Proteomes" id="UP000238153">
    <property type="component" value="Unassembled WGS sequence"/>
</dbReference>
<keyword evidence="3 8" id="KW-0812">Transmembrane</keyword>
<reference evidence="12" key="1">
    <citation type="submission" date="2013-03" db="EMBL/GenBank/DDBJ databases">
        <authorList>
            <person name="Borui P."/>
            <person name="Yunsong Y."/>
        </authorList>
    </citation>
    <scope>NUCLEOTIDE SEQUENCE</scope>
    <source>
        <strain evidence="12">SH32</strain>
    </source>
</reference>
<evidence type="ECO:0000313" key="15">
    <source>
        <dbReference type="Proteomes" id="UP000238153"/>
    </source>
</evidence>
<keyword evidence="5 8" id="KW-1133">Transmembrane helix</keyword>
<comment type="subcellular location">
    <subcellularLocation>
        <location evidence="1">Cell membrane</location>
        <topology evidence="1">Multi-pass membrane protein</topology>
    </subcellularLocation>
</comment>
<feature type="domain" description="CBS" evidence="10">
    <location>
        <begin position="280"/>
        <end position="336"/>
    </location>
</feature>
<gene>
    <name evidence="14" type="ORF">CV019_04675</name>
    <name evidence="13" type="ORF">RO950_04915</name>
    <name evidence="12" type="ORF">SHP0158</name>
</gene>
<dbReference type="SUPFAM" id="SSF54631">
    <property type="entry name" value="CBS-domain pair"/>
    <property type="match status" value="1"/>
</dbReference>
<evidence type="ECO:0000256" key="2">
    <source>
        <dbReference type="ARBA" id="ARBA00022475"/>
    </source>
</evidence>
<dbReference type="EMBL" id="PGWX01000235">
    <property type="protein sequence ID" value="PPJ76088.1"/>
    <property type="molecule type" value="Genomic_DNA"/>
</dbReference>
<feature type="transmembrane region" description="Helical" evidence="9">
    <location>
        <begin position="59"/>
        <end position="78"/>
    </location>
</feature>
<dbReference type="PANTHER" id="PTHR43099">
    <property type="entry name" value="UPF0053 PROTEIN YRKA"/>
    <property type="match status" value="1"/>
</dbReference>
<dbReference type="PROSITE" id="PS51846">
    <property type="entry name" value="CNNM"/>
    <property type="match status" value="1"/>
</dbReference>
<evidence type="ECO:0000313" key="12">
    <source>
        <dbReference type="EMBL" id="AHX99867.1"/>
    </source>
</evidence>
<evidence type="ECO:0000256" key="3">
    <source>
        <dbReference type="ARBA" id="ARBA00022692"/>
    </source>
</evidence>
<dbReference type="GO" id="GO:0005886">
    <property type="term" value="C:plasma membrane"/>
    <property type="evidence" value="ECO:0007669"/>
    <property type="project" value="UniProtKB-SubCell"/>
</dbReference>
<feature type="transmembrane region" description="Helical" evidence="9">
    <location>
        <begin position="134"/>
        <end position="157"/>
    </location>
</feature>
<reference evidence="13 16" key="4">
    <citation type="submission" date="2023-08" db="EMBL/GenBank/DDBJ databases">
        <title>Genomic surveillance of Staphylococcus haemolyticus neonatal outbreak in southern France.</title>
        <authorList>
            <person name="Magnan C."/>
            <person name="Morsli M."/>
            <person name="Thiery B."/>
            <person name="Salipante F."/>
            <person name="Attar J."/>
            <person name="Massimo D.M."/>
            <person name="Ory J."/>
            <person name="Pantel A."/>
            <person name="Lavigne J.-P."/>
        </authorList>
    </citation>
    <scope>NUCLEOTIDE SEQUENCE [LARGE SCALE GENOMIC DNA]</scope>
    <source>
        <strain evidence="13 16">NSH026</strain>
    </source>
</reference>